<accession>A0A286H0U2</accession>
<protein>
    <submittedName>
        <fullName evidence="2">Uncharacterized protein</fullName>
    </submittedName>
</protein>
<keyword evidence="1" id="KW-0472">Membrane</keyword>
<feature type="transmembrane region" description="Helical" evidence="1">
    <location>
        <begin position="71"/>
        <end position="92"/>
    </location>
</feature>
<dbReference type="RefSeq" id="WP_097281620.1">
    <property type="nucleotide sequence ID" value="NZ_OCNJ01000018.1"/>
</dbReference>
<keyword evidence="1" id="KW-1133">Transmembrane helix</keyword>
<keyword evidence="3" id="KW-1185">Reference proteome</keyword>
<dbReference type="AlphaFoldDB" id="A0A286H0U2"/>
<proteinExistence type="predicted"/>
<evidence type="ECO:0000256" key="1">
    <source>
        <dbReference type="SAM" id="Phobius"/>
    </source>
</evidence>
<gene>
    <name evidence="2" type="ORF">SAMN05421508_11816</name>
</gene>
<reference evidence="2 3" key="1">
    <citation type="submission" date="2017-09" db="EMBL/GenBank/DDBJ databases">
        <authorList>
            <person name="Ehlers B."/>
            <person name="Leendertz F.H."/>
        </authorList>
    </citation>
    <scope>NUCLEOTIDE SEQUENCE [LARGE SCALE GENOMIC DNA]</scope>
    <source>
        <strain evidence="2 3">USBA 140</strain>
    </source>
</reference>
<name>A0A286H0U2_9PROT</name>
<dbReference type="Proteomes" id="UP000219621">
    <property type="component" value="Unassembled WGS sequence"/>
</dbReference>
<organism evidence="2 3">
    <name type="scientific">Caenispirillum bisanense</name>
    <dbReference type="NCBI Taxonomy" id="414052"/>
    <lineage>
        <taxon>Bacteria</taxon>
        <taxon>Pseudomonadati</taxon>
        <taxon>Pseudomonadota</taxon>
        <taxon>Alphaproteobacteria</taxon>
        <taxon>Rhodospirillales</taxon>
        <taxon>Novispirillaceae</taxon>
        <taxon>Caenispirillum</taxon>
    </lineage>
</organism>
<evidence type="ECO:0000313" key="3">
    <source>
        <dbReference type="Proteomes" id="UP000219621"/>
    </source>
</evidence>
<dbReference type="EMBL" id="OCNJ01000018">
    <property type="protein sequence ID" value="SOE01393.1"/>
    <property type="molecule type" value="Genomic_DNA"/>
</dbReference>
<keyword evidence="1" id="KW-0812">Transmembrane</keyword>
<dbReference type="OrthoDB" id="9900848at2"/>
<evidence type="ECO:0000313" key="2">
    <source>
        <dbReference type="EMBL" id="SOE01393.1"/>
    </source>
</evidence>
<sequence>MADPRTRSAEENQRELRRLQQFYASLPPEKRQAQEPHLRKRMQELIDAINGPARGSNSGGGGLVEALSKGALWIAVMLAVVAAGFFGVMTWARF</sequence>